<evidence type="ECO:0000313" key="2">
    <source>
        <dbReference type="EMBL" id="PYF05426.1"/>
    </source>
</evidence>
<dbReference type="InterPro" id="IPR018691">
    <property type="entry name" value="DUF2188"/>
</dbReference>
<dbReference type="RefSeq" id="WP_110779292.1">
    <property type="nucleotide sequence ID" value="NZ_QJTI01000001.1"/>
</dbReference>
<gene>
    <name evidence="2" type="ORF">BJ122_101166</name>
</gene>
<feature type="region of interest" description="Disordered" evidence="1">
    <location>
        <begin position="1"/>
        <end position="79"/>
    </location>
</feature>
<dbReference type="AlphaFoldDB" id="A0A318TKY3"/>
<sequence>MAKRDYHVVPNGDRGGWDIRREGSERSSGHFERKSDAMGRGRELARDRQTELVEHGRNGRIQDSDSYGNDPIPPRDRKH</sequence>
<accession>A0A318TKY3</accession>
<dbReference type="Proteomes" id="UP000248148">
    <property type="component" value="Unassembled WGS sequence"/>
</dbReference>
<feature type="compositionally biased region" description="Basic and acidic residues" evidence="1">
    <location>
        <begin position="15"/>
        <end position="63"/>
    </location>
</feature>
<comment type="caution">
    <text evidence="2">The sequence shown here is derived from an EMBL/GenBank/DDBJ whole genome shotgun (WGS) entry which is preliminary data.</text>
</comment>
<evidence type="ECO:0000313" key="3">
    <source>
        <dbReference type="Proteomes" id="UP000248148"/>
    </source>
</evidence>
<keyword evidence="3" id="KW-1185">Reference proteome</keyword>
<dbReference type="OrthoDB" id="8858565at2"/>
<dbReference type="EMBL" id="QJTI01000001">
    <property type="protein sequence ID" value="PYF05426.1"/>
    <property type="molecule type" value="Genomic_DNA"/>
</dbReference>
<organism evidence="2 3">
    <name type="scientific">Rhodopseudomonas faecalis</name>
    <dbReference type="NCBI Taxonomy" id="99655"/>
    <lineage>
        <taxon>Bacteria</taxon>
        <taxon>Pseudomonadati</taxon>
        <taxon>Pseudomonadota</taxon>
        <taxon>Alphaproteobacteria</taxon>
        <taxon>Hyphomicrobiales</taxon>
        <taxon>Nitrobacteraceae</taxon>
        <taxon>Rhodopseudomonas</taxon>
    </lineage>
</organism>
<proteinExistence type="predicted"/>
<name>A0A318TKY3_9BRAD</name>
<protein>
    <submittedName>
        <fullName evidence="2">Uncharacterized protein DUF2188</fullName>
    </submittedName>
</protein>
<evidence type="ECO:0000256" key="1">
    <source>
        <dbReference type="SAM" id="MobiDB-lite"/>
    </source>
</evidence>
<dbReference type="Pfam" id="PF09954">
    <property type="entry name" value="DUF2188"/>
    <property type="match status" value="1"/>
</dbReference>
<reference evidence="2 3" key="1">
    <citation type="submission" date="2018-06" db="EMBL/GenBank/DDBJ databases">
        <title>Genomic Encyclopedia of Archaeal and Bacterial Type Strains, Phase II (KMG-II): from individual species to whole genera.</title>
        <authorList>
            <person name="Goeker M."/>
        </authorList>
    </citation>
    <scope>NUCLEOTIDE SEQUENCE [LARGE SCALE GENOMIC DNA]</scope>
    <source>
        <strain evidence="2 3">JCM 11668</strain>
    </source>
</reference>